<feature type="signal peptide" evidence="1">
    <location>
        <begin position="1"/>
        <end position="19"/>
    </location>
</feature>
<accession>A0A0L6URH8</accession>
<sequence>MNLPWNQMIILWLLQQAIPWNRVEDCYLRGAFQTALQGWSERLCPVLGYGEHSQEEWPYM</sequence>
<dbReference type="AlphaFoldDB" id="A0A0L6URH8"/>
<keyword evidence="1" id="KW-0732">Signal</keyword>
<comment type="caution">
    <text evidence="2">The sequence shown here is derived from an EMBL/GenBank/DDBJ whole genome shotgun (WGS) entry which is preliminary data.</text>
</comment>
<organism evidence="2 3">
    <name type="scientific">Puccinia sorghi</name>
    <dbReference type="NCBI Taxonomy" id="27349"/>
    <lineage>
        <taxon>Eukaryota</taxon>
        <taxon>Fungi</taxon>
        <taxon>Dikarya</taxon>
        <taxon>Basidiomycota</taxon>
        <taxon>Pucciniomycotina</taxon>
        <taxon>Pucciniomycetes</taxon>
        <taxon>Pucciniales</taxon>
        <taxon>Pucciniaceae</taxon>
        <taxon>Puccinia</taxon>
    </lineage>
</organism>
<protein>
    <submittedName>
        <fullName evidence="2">Uncharacterized protein</fullName>
    </submittedName>
</protein>
<evidence type="ECO:0000256" key="1">
    <source>
        <dbReference type="SAM" id="SignalP"/>
    </source>
</evidence>
<dbReference type="EMBL" id="LAVV01009129">
    <property type="protein sequence ID" value="KNZ51158.1"/>
    <property type="molecule type" value="Genomic_DNA"/>
</dbReference>
<reference evidence="2 3" key="1">
    <citation type="submission" date="2015-08" db="EMBL/GenBank/DDBJ databases">
        <title>Next Generation Sequencing and Analysis of the Genome of Puccinia sorghi L Schw, the Causal Agent of Maize Common Rust.</title>
        <authorList>
            <person name="Rochi L."/>
            <person name="Burguener G."/>
            <person name="Darino M."/>
            <person name="Turjanski A."/>
            <person name="Kreff E."/>
            <person name="Dieguez M.J."/>
            <person name="Sacco F."/>
        </authorList>
    </citation>
    <scope>NUCLEOTIDE SEQUENCE [LARGE SCALE GENOMIC DNA]</scope>
    <source>
        <strain evidence="2 3">RO10H11247</strain>
    </source>
</reference>
<feature type="chain" id="PRO_5005567941" evidence="1">
    <location>
        <begin position="20"/>
        <end position="60"/>
    </location>
</feature>
<name>A0A0L6URH8_9BASI</name>
<evidence type="ECO:0000313" key="2">
    <source>
        <dbReference type="EMBL" id="KNZ51158.1"/>
    </source>
</evidence>
<keyword evidence="3" id="KW-1185">Reference proteome</keyword>
<dbReference type="VEuPathDB" id="FungiDB:VP01_4064g1"/>
<gene>
    <name evidence="2" type="ORF">VP01_4064g1</name>
</gene>
<feature type="non-terminal residue" evidence="2">
    <location>
        <position position="60"/>
    </location>
</feature>
<proteinExistence type="predicted"/>
<evidence type="ECO:0000313" key="3">
    <source>
        <dbReference type="Proteomes" id="UP000037035"/>
    </source>
</evidence>
<dbReference type="Proteomes" id="UP000037035">
    <property type="component" value="Unassembled WGS sequence"/>
</dbReference>